<dbReference type="InterPro" id="IPR036390">
    <property type="entry name" value="WH_DNA-bd_sf"/>
</dbReference>
<protein>
    <submittedName>
        <fullName evidence="2">Surfeit locus protein 2</fullName>
    </submittedName>
</protein>
<dbReference type="Gene3D" id="1.10.10.10">
    <property type="entry name" value="Winged helix-like DNA-binding domain superfamily/Winged helix DNA-binding domain"/>
    <property type="match status" value="2"/>
</dbReference>
<proteinExistence type="predicted"/>
<dbReference type="Pfam" id="PF04157">
    <property type="entry name" value="EAP30"/>
    <property type="match status" value="1"/>
</dbReference>
<dbReference type="InterPro" id="IPR008833">
    <property type="entry name" value="Surf2"/>
</dbReference>
<dbReference type="Proteomes" id="UP000572268">
    <property type="component" value="Unassembled WGS sequence"/>
</dbReference>
<gene>
    <name evidence="2" type="primary">SURF2</name>
    <name evidence="2" type="ORF">FOL46_000680</name>
</gene>
<dbReference type="Pfam" id="PF05477">
    <property type="entry name" value="SURF2"/>
    <property type="match status" value="1"/>
</dbReference>
<dbReference type="SUPFAM" id="SSF48371">
    <property type="entry name" value="ARM repeat"/>
    <property type="match status" value="1"/>
</dbReference>
<dbReference type="Gene3D" id="1.25.10.10">
    <property type="entry name" value="Leucine-rich Repeat Variant"/>
    <property type="match status" value="1"/>
</dbReference>
<feature type="compositionally biased region" description="Basic and acidic residues" evidence="1">
    <location>
        <begin position="729"/>
        <end position="753"/>
    </location>
</feature>
<dbReference type="PANTHER" id="PTHR13128">
    <property type="entry name" value="VACUOLAR PROTEIN-SORTING-ASSOCIATED PROTEIN 36"/>
    <property type="match status" value="1"/>
</dbReference>
<evidence type="ECO:0000313" key="2">
    <source>
        <dbReference type="EMBL" id="KAF4670694.1"/>
    </source>
</evidence>
<dbReference type="InterPro" id="IPR037855">
    <property type="entry name" value="Vps36"/>
</dbReference>
<dbReference type="GO" id="GO:0000814">
    <property type="term" value="C:ESCRT II complex"/>
    <property type="evidence" value="ECO:0007669"/>
    <property type="project" value="InterPro"/>
</dbReference>
<feature type="compositionally biased region" description="Acidic residues" evidence="1">
    <location>
        <begin position="908"/>
        <end position="921"/>
    </location>
</feature>
<dbReference type="AlphaFoldDB" id="A0A7J6MGS3"/>
<comment type="caution">
    <text evidence="2">The sequence shown here is derived from an EMBL/GenBank/DDBJ whole genome shotgun (WGS) entry which is preliminary data.</text>
</comment>
<sequence>MPVATEDSRLTELVEGHADLAFNEEKTKIKCISTGHEMPLTYQIVHEYINRPKYLKARQLVEEGISVNDEVEQYKDYLIQHDRYPHCYFCVVTHKKVNKDADSVHKHLSGKKFQYKLKAYKEKQEAKKAATKSKPAGKEESAEDGDLSMEEMDAMFGGESDDEENERRLDAMDPTSPNCYVFICQERDGAVIPLEGERPAGEFGMDIGVKIKEKERGAYYDATRLTITTHRIYWRHSGQYKCIRLDQVDTVRIKGGYFRDAKLYLTFWGHPGDGLSIRGTCSADAERLDAIVNQLLTTQSWSASPSYEPVGGRIGGIGRLLQRREKQMEEDNRNVNEGLADLRSLQASASDLVQLARRLQRDDKDDPTQVRSLLEEYGLATDDNGTMVTPAATYQHVIQLCCTALTKGSKSCGIMLLQDAYCLVNRALGFDLISPRTFFQCLKAEAARSDRRLTIRQFRDGAFLAVALPNFSTEEACKRLRDEVLPTWHDSVGALELADTWKISPSLATILLTEATTLGVLAADVSIEGDRWQRNMFTECVLYVDLMEGVCQRKLTKEEYGVKTFDGRSYLFGPGVKDHISGQGFSQMGMGDYDMRLRSYCSMFVEHFDETALYNEFRKNDEEFRLRQLSEVHEVAVAWLPQAPALLPDRIEIWASMDAYGPASNDWGRFAGITVGSGRSGLLLTGLATTRTLRMLLWKDSEQPVGLQWVTILGFPLPTHMAPSRGARKREDRIEKEKRTEKLVEREGTREPPRDEDEDISLDKVAREVSTAMTEVRRSLEDLPELPDIRPVGTQRMYKPNQECENDPMEAPAGAEDSRLEEALRQCSILESEVTVLKQQRDCAIQALDRMRQARGDRITFSAGLDESNDEPGQGSLKRYFITADATTPFEDDDDDDVLRTKANPTEVDPDSEPSTEVNSSDDFDALIEGIKVMSSPDRWLAEKVITKCRAHDTDEVTSHLEQLVLPEIKSLIDEEDPRTSSPYFTGARDEYGVVAKSFGKLAAGILHREHKTTRRERSLWQVQNWMLEQYKNSIDDFVESTGSCSASGALRCWRGLSQVCGSFIEQNNVPNTISAIETSDAFLRLEEAQDMISIQDLGYIISHADTGLAPALVRRIGDHNHRVSEKARNLALKIVSLCGAEALLPYLSSLDANKMLKHSLEAAEESIASIRGLSPNFMNARVKMGLDVMDMCRSDGSVQLDHIMTLAVAGLCHHSGEVRKNAIDLTAKCYEVFGDEFLKKYEEVWQARVPAHVNELVTARFMDIYDQLQDPAMDDD</sequence>
<organism evidence="2 3">
    <name type="scientific">Perkinsus olseni</name>
    <name type="common">Perkinsus atlanticus</name>
    <dbReference type="NCBI Taxonomy" id="32597"/>
    <lineage>
        <taxon>Eukaryota</taxon>
        <taxon>Sar</taxon>
        <taxon>Alveolata</taxon>
        <taxon>Perkinsozoa</taxon>
        <taxon>Perkinsea</taxon>
        <taxon>Perkinsida</taxon>
        <taxon>Perkinsidae</taxon>
        <taxon>Perkinsus</taxon>
    </lineage>
</organism>
<evidence type="ECO:0000256" key="1">
    <source>
        <dbReference type="SAM" id="MobiDB-lite"/>
    </source>
</evidence>
<dbReference type="PANTHER" id="PTHR13128:SF12">
    <property type="entry name" value="VACUOLAR PROTEIN-SORTING-ASSOCIATED PROTEIN 36"/>
    <property type="match status" value="1"/>
</dbReference>
<dbReference type="GO" id="GO:0031902">
    <property type="term" value="C:late endosome membrane"/>
    <property type="evidence" value="ECO:0007669"/>
    <property type="project" value="TreeGrafter"/>
</dbReference>
<evidence type="ECO:0000313" key="3">
    <source>
        <dbReference type="Proteomes" id="UP000572268"/>
    </source>
</evidence>
<name>A0A7J6MGS3_PEROL</name>
<dbReference type="InterPro" id="IPR036388">
    <property type="entry name" value="WH-like_DNA-bd_sf"/>
</dbReference>
<dbReference type="SUPFAM" id="SSF46785">
    <property type="entry name" value="Winged helix' DNA-binding domain"/>
    <property type="match status" value="1"/>
</dbReference>
<dbReference type="Pfam" id="PF21040">
    <property type="entry name" value="CEP104-like_TOG"/>
    <property type="match status" value="1"/>
</dbReference>
<dbReference type="GO" id="GO:0043328">
    <property type="term" value="P:protein transport to vacuole involved in ubiquitin-dependent protein catabolic process via the multivesicular body sorting pathway"/>
    <property type="evidence" value="ECO:0007669"/>
    <property type="project" value="TreeGrafter"/>
</dbReference>
<dbReference type="InterPro" id="IPR016024">
    <property type="entry name" value="ARM-type_fold"/>
</dbReference>
<dbReference type="GO" id="GO:0043130">
    <property type="term" value="F:ubiquitin binding"/>
    <property type="evidence" value="ECO:0007669"/>
    <property type="project" value="InterPro"/>
</dbReference>
<dbReference type="EMBL" id="JABANN010000116">
    <property type="protein sequence ID" value="KAF4670694.1"/>
    <property type="molecule type" value="Genomic_DNA"/>
</dbReference>
<dbReference type="InterPro" id="IPR011989">
    <property type="entry name" value="ARM-like"/>
</dbReference>
<reference evidence="2 3" key="1">
    <citation type="submission" date="2020-04" db="EMBL/GenBank/DDBJ databases">
        <title>Perkinsus olseni comparative genomics.</title>
        <authorList>
            <person name="Bogema D.R."/>
        </authorList>
    </citation>
    <scope>NUCLEOTIDE SEQUENCE [LARGE SCALE GENOMIC DNA]</scope>
    <source>
        <strain evidence="2">ATCC PRA-31</strain>
    </source>
</reference>
<dbReference type="InterPro" id="IPR040608">
    <property type="entry name" value="Snf8/Vps36"/>
</dbReference>
<feature type="region of interest" description="Disordered" evidence="1">
    <location>
        <begin position="126"/>
        <end position="149"/>
    </location>
</feature>
<feature type="region of interest" description="Disordered" evidence="1">
    <location>
        <begin position="886"/>
        <end position="921"/>
    </location>
</feature>
<accession>A0A7J6MGS3</accession>
<feature type="region of interest" description="Disordered" evidence="1">
    <location>
        <begin position="722"/>
        <end position="758"/>
    </location>
</feature>